<protein>
    <submittedName>
        <fullName evidence="2">LEPR-XLL domain-containing protein</fullName>
    </submittedName>
</protein>
<dbReference type="InterPro" id="IPR053786">
    <property type="entry name" value="LEPRxLL_CS"/>
</dbReference>
<reference evidence="2" key="1">
    <citation type="submission" date="2021-11" db="EMBL/GenBank/DDBJ databases">
        <title>Genome sequence.</title>
        <authorList>
            <person name="Sun Q."/>
        </authorList>
    </citation>
    <scope>NUCLEOTIDE SEQUENCE</scope>
    <source>
        <strain evidence="2">JC740</strain>
    </source>
</reference>
<dbReference type="Pfam" id="PF16841">
    <property type="entry name" value="CBM60"/>
    <property type="match status" value="2"/>
</dbReference>
<feature type="domain" description="Carbohydrate binding module xylan-binding" evidence="1">
    <location>
        <begin position="182"/>
        <end position="268"/>
    </location>
</feature>
<dbReference type="Proteomes" id="UP001430306">
    <property type="component" value="Unassembled WGS sequence"/>
</dbReference>
<organism evidence="2 3">
    <name type="scientific">Rhodopirellula halodulae</name>
    <dbReference type="NCBI Taxonomy" id="2894198"/>
    <lineage>
        <taxon>Bacteria</taxon>
        <taxon>Pseudomonadati</taxon>
        <taxon>Planctomycetota</taxon>
        <taxon>Planctomycetia</taxon>
        <taxon>Pirellulales</taxon>
        <taxon>Pirellulaceae</taxon>
        <taxon>Rhodopirellula</taxon>
    </lineage>
</organism>
<dbReference type="NCBIfam" id="TIGR02608">
    <property type="entry name" value="delta_60_rpt"/>
    <property type="match status" value="5"/>
</dbReference>
<dbReference type="InterPro" id="IPR031768">
    <property type="entry name" value="CBM60_xylan-bd"/>
</dbReference>
<dbReference type="InterPro" id="IPR013431">
    <property type="entry name" value="Delta_60_rpt"/>
</dbReference>
<keyword evidence="3" id="KW-1185">Reference proteome</keyword>
<dbReference type="Gene3D" id="2.80.10.50">
    <property type="match status" value="2"/>
</dbReference>
<dbReference type="Pfam" id="PF17164">
    <property type="entry name" value="DUF5122"/>
    <property type="match status" value="2"/>
</dbReference>
<name>A0ABS8NMT7_9BACT</name>
<dbReference type="EMBL" id="JAJKFW010000059">
    <property type="protein sequence ID" value="MCC9644694.1"/>
    <property type="molecule type" value="Genomic_DNA"/>
</dbReference>
<dbReference type="Gene3D" id="2.60.60.40">
    <property type="match status" value="2"/>
</dbReference>
<dbReference type="NCBIfam" id="NF012209">
    <property type="entry name" value="LEPR-8K"/>
    <property type="match status" value="1"/>
</dbReference>
<feature type="domain" description="Carbohydrate binding module xylan-binding" evidence="1">
    <location>
        <begin position="58"/>
        <end position="146"/>
    </location>
</feature>
<sequence length="715" mass="78405">MNFRNLLKPLKRRVLQRSQTASRRGSDVEWSAETLEPRLLLAGDAGQEISFAANASGIQIQAIGETGEEYLEVRYDNRDIGYMLLTTEWATYQFDVDYTSIDPSKLQVHFLNDLYDPDQGIDRNAQIGSVTIGDQVLSSDAADVFSTGTWLAEDGIVAGSGRGSVLNANGYLQYGAPTGSELVVYARGAEGAELMSVQAGEYHADRINVGTELQAYRFYLNEVIDPNSVRIEFLNDLYRPDLGIDQNLIIDRIELDGVTYESEDASTYVTGVFRDGQIRSGYYQTEQIDSRGYMQFDATTFESERYRLDQSIVGDGLTELTTTFPFDEHHAINSNNQSVLAWTETDWGQGSTFVRTINVQVVDADGTVDENFNGGEPVDLIAATMAHLNDTSGETYRYSLREVATDSQDRILAQVQKYDTNGFFNTYTTFLIRLQPDGQLDAGFANNGFLQINEGSITTASAMALDAQDRILVSNATAIARYNSDGSVDNSFGDGGSTGIPAPDVANYTPGSTKLAIRDDNSIVVLTGLQYNANPSANYLVQLNEDGSTGTWFGDNGIVSVPYQQFSLYSNFSERFEQMIVDDQGRITLLGDVAVLRYTINGQLDATFGDGGRTLLPEYTVSDGQVFFGSYNNFFIQDGEGRFLIPYVGGLARLTADGQLDATFGGGDGLAAFQPIENGDLQTYSVREGLIDNDGELRTLARANTGFGVAYWELV</sequence>
<evidence type="ECO:0000313" key="3">
    <source>
        <dbReference type="Proteomes" id="UP001430306"/>
    </source>
</evidence>
<dbReference type="RefSeq" id="WP_230276398.1">
    <property type="nucleotide sequence ID" value="NZ_JAJKFW010000059.1"/>
</dbReference>
<comment type="caution">
    <text evidence="2">The sequence shown here is derived from an EMBL/GenBank/DDBJ whole genome shotgun (WGS) entry which is preliminary data.</text>
</comment>
<evidence type="ECO:0000313" key="2">
    <source>
        <dbReference type="EMBL" id="MCC9644694.1"/>
    </source>
</evidence>
<evidence type="ECO:0000259" key="1">
    <source>
        <dbReference type="Pfam" id="PF16841"/>
    </source>
</evidence>
<proteinExistence type="predicted"/>
<gene>
    <name evidence="2" type="ORF">LOC71_20670</name>
</gene>
<accession>A0ABS8NMT7</accession>